<dbReference type="InterPro" id="IPR004477">
    <property type="entry name" value="ComEC_N"/>
</dbReference>
<dbReference type="AlphaFoldDB" id="A0A091B607"/>
<dbReference type="InterPro" id="IPR004797">
    <property type="entry name" value="Competence_ComEC/Rec2"/>
</dbReference>
<evidence type="ECO:0000256" key="6">
    <source>
        <dbReference type="SAM" id="Phobius"/>
    </source>
</evidence>
<dbReference type="InterPro" id="IPR035681">
    <property type="entry name" value="ComA-like_MBL"/>
</dbReference>
<dbReference type="STRING" id="1384056.N787_02315"/>
<dbReference type="GO" id="GO:0005886">
    <property type="term" value="C:plasma membrane"/>
    <property type="evidence" value="ECO:0007669"/>
    <property type="project" value="UniProtKB-SubCell"/>
</dbReference>
<keyword evidence="3 6" id="KW-0812">Transmembrane</keyword>
<evidence type="ECO:0000256" key="1">
    <source>
        <dbReference type="ARBA" id="ARBA00004651"/>
    </source>
</evidence>
<name>A0A091B607_9GAMM</name>
<keyword evidence="5 6" id="KW-0472">Membrane</keyword>
<dbReference type="InterPro" id="IPR052159">
    <property type="entry name" value="Competence_DNA_uptake"/>
</dbReference>
<comment type="caution">
    <text evidence="8">The sequence shown here is derived from an EMBL/GenBank/DDBJ whole genome shotgun (WGS) entry which is preliminary data.</text>
</comment>
<evidence type="ECO:0000259" key="7">
    <source>
        <dbReference type="SMART" id="SM00849"/>
    </source>
</evidence>
<protein>
    <recommendedName>
        <fullName evidence="7">Metallo-beta-lactamase domain-containing protein</fullName>
    </recommendedName>
</protein>
<comment type="subcellular location">
    <subcellularLocation>
        <location evidence="1">Cell membrane</location>
        <topology evidence="1">Multi-pass membrane protein</topology>
    </subcellularLocation>
</comment>
<dbReference type="InterPro" id="IPR025405">
    <property type="entry name" value="DUF4131"/>
</dbReference>
<feature type="transmembrane region" description="Helical" evidence="6">
    <location>
        <begin position="260"/>
        <end position="283"/>
    </location>
</feature>
<feature type="transmembrane region" description="Helical" evidence="6">
    <location>
        <begin position="423"/>
        <end position="443"/>
    </location>
</feature>
<dbReference type="SMART" id="SM00849">
    <property type="entry name" value="Lactamase_B"/>
    <property type="match status" value="1"/>
</dbReference>
<evidence type="ECO:0000256" key="5">
    <source>
        <dbReference type="ARBA" id="ARBA00023136"/>
    </source>
</evidence>
<gene>
    <name evidence="8" type="ORF">N787_02315</name>
</gene>
<evidence type="ECO:0000256" key="4">
    <source>
        <dbReference type="ARBA" id="ARBA00022989"/>
    </source>
</evidence>
<reference evidence="8 9" key="1">
    <citation type="submission" date="2013-09" db="EMBL/GenBank/DDBJ databases">
        <title>Genome sequencing of Arenimonas metalli.</title>
        <authorList>
            <person name="Chen F."/>
            <person name="Wang G."/>
        </authorList>
    </citation>
    <scope>NUCLEOTIDE SEQUENCE [LARGE SCALE GENOMIC DNA]</scope>
    <source>
        <strain evidence="8 9">CF5-1</strain>
    </source>
</reference>
<dbReference type="PANTHER" id="PTHR30619:SF1">
    <property type="entry name" value="RECOMBINATION PROTEIN 2"/>
    <property type="match status" value="1"/>
</dbReference>
<proteinExistence type="predicted"/>
<dbReference type="PANTHER" id="PTHR30619">
    <property type="entry name" value="DNA INTERNALIZATION/COMPETENCE PROTEIN COMEC/REC2"/>
    <property type="match status" value="1"/>
</dbReference>
<evidence type="ECO:0000313" key="9">
    <source>
        <dbReference type="Proteomes" id="UP000029393"/>
    </source>
</evidence>
<dbReference type="NCBIfam" id="TIGR00360">
    <property type="entry name" value="ComEC_N-term"/>
    <property type="match status" value="1"/>
</dbReference>
<dbReference type="InterPro" id="IPR036866">
    <property type="entry name" value="RibonucZ/Hydroxyglut_hydro"/>
</dbReference>
<feature type="domain" description="Metallo-beta-lactamase" evidence="7">
    <location>
        <begin position="541"/>
        <end position="726"/>
    </location>
</feature>
<feature type="transmembrane region" description="Helical" evidence="6">
    <location>
        <begin position="388"/>
        <end position="411"/>
    </location>
</feature>
<dbReference type="SUPFAM" id="SSF56281">
    <property type="entry name" value="Metallo-hydrolase/oxidoreductase"/>
    <property type="match status" value="1"/>
</dbReference>
<feature type="transmembrane region" description="Helical" evidence="6">
    <location>
        <begin position="20"/>
        <end position="36"/>
    </location>
</feature>
<evidence type="ECO:0000313" key="8">
    <source>
        <dbReference type="EMBL" id="KFN47156.1"/>
    </source>
</evidence>
<dbReference type="eggNOG" id="COG0658">
    <property type="taxonomic scope" value="Bacteria"/>
</dbReference>
<feature type="transmembrane region" description="Helical" evidence="6">
    <location>
        <begin position="303"/>
        <end position="333"/>
    </location>
</feature>
<dbReference type="InterPro" id="IPR001279">
    <property type="entry name" value="Metallo-B-lactamas"/>
</dbReference>
<organism evidence="8 9">
    <name type="scientific">Arenimonas metalli CF5-1</name>
    <dbReference type="NCBI Taxonomy" id="1384056"/>
    <lineage>
        <taxon>Bacteria</taxon>
        <taxon>Pseudomonadati</taxon>
        <taxon>Pseudomonadota</taxon>
        <taxon>Gammaproteobacteria</taxon>
        <taxon>Lysobacterales</taxon>
        <taxon>Lysobacteraceae</taxon>
        <taxon>Arenimonas</taxon>
    </lineage>
</organism>
<feature type="transmembrane region" description="Helical" evidence="6">
    <location>
        <begin position="345"/>
        <end position="368"/>
    </location>
</feature>
<keyword evidence="2" id="KW-1003">Cell membrane</keyword>
<evidence type="ECO:0000256" key="2">
    <source>
        <dbReference type="ARBA" id="ARBA00022475"/>
    </source>
</evidence>
<dbReference type="GO" id="GO:0030420">
    <property type="term" value="P:establishment of competence for transformation"/>
    <property type="evidence" value="ECO:0007669"/>
    <property type="project" value="InterPro"/>
</dbReference>
<dbReference type="Pfam" id="PF00753">
    <property type="entry name" value="Lactamase_B"/>
    <property type="match status" value="1"/>
</dbReference>
<dbReference type="eggNOG" id="COG2333">
    <property type="taxonomic scope" value="Bacteria"/>
</dbReference>
<keyword evidence="4 6" id="KW-1133">Transmembrane helix</keyword>
<sequence length="799" mass="84588">MRGAAPSPPVPVPPGAQPTRFGPSVAACLLAGVLFVQGFPRLPGFEGAVACLGLGAWAWWRPGLPRVLGAFLFGVALACLQGQATLASQWPASRSGEQAVVVGQVRGLPVVAADAVRFEFIVESGPAGLAAGSKLRLGWFARPGESLPVVAPGTRWQLPLRLRAPRGLVNPGGFDFERRAIEQRIVATGYVAEPDAARRLDDATGAGAGLDRLRAALAERIAAAVPGPGWRFVVALALGDTRGLDDHDWEVLRATGLTHLIAISGFHVGLVAGFGAAFGRLAYALFPPLGRRWPRPQGSAAVALVLAVAYTALAGFALPTVRTLLMIAAVVLARLARRPQTLAQSLALAAICVLLADPASVLAPGFWLSFVGVAWLAWCLPYRPGEGWLRPFLASQAVAMLGLLPLSVWFFSQASLPGPLVNLVGIPWISLVVVPLALLGLAFEPVLPAAADLCWQLAADLMQGLWNVLEWVAAWPPALAWLPEPGLAATALALLGAFWLMLPRTIPGKPLAALLLLPLLWPAPDRPAPGEVDFHLLDVGQGLALLVRTRHHALLYDAGPAPPRGMDLGEAVVVPALRALGLPRLDRLVLSHGDNDHAGGAGAVRRAYAPPMVMAPEGWAAADMQACVAGQRWRWDGVEFELLHPTPHFPYLRNDSSCVLSVRAGGRHALLAGDIGRHVEARLAKLPPAQIRADLLLVPHHGSDTSSSLDFLAAVRPSVGLVAVGEGNRFGLPKPQVLSRYDRYSVALHDTAGSGAIALRLGAAGVQLRERRRQDHPRYWRHAAPGGAGYAIGRQEPER</sequence>
<keyword evidence="9" id="KW-1185">Reference proteome</keyword>
<dbReference type="PATRIC" id="fig|1384056.3.peg.1076"/>
<accession>A0A091B607</accession>
<dbReference type="CDD" id="cd07731">
    <property type="entry name" value="ComA-like_MBL-fold"/>
    <property type="match status" value="1"/>
</dbReference>
<dbReference type="Proteomes" id="UP000029393">
    <property type="component" value="Unassembled WGS sequence"/>
</dbReference>
<evidence type="ECO:0000256" key="3">
    <source>
        <dbReference type="ARBA" id="ARBA00022692"/>
    </source>
</evidence>
<dbReference type="NCBIfam" id="TIGR00361">
    <property type="entry name" value="ComEC_Rec2"/>
    <property type="match status" value="1"/>
</dbReference>
<dbReference type="Gene3D" id="3.60.15.10">
    <property type="entry name" value="Ribonuclease Z/Hydroxyacylglutathione hydrolase-like"/>
    <property type="match status" value="1"/>
</dbReference>
<dbReference type="Pfam" id="PF03772">
    <property type="entry name" value="Competence"/>
    <property type="match status" value="1"/>
</dbReference>
<feature type="transmembrane region" description="Helical" evidence="6">
    <location>
        <begin position="66"/>
        <end position="86"/>
    </location>
</feature>
<dbReference type="Pfam" id="PF13567">
    <property type="entry name" value="DUF4131"/>
    <property type="match status" value="1"/>
</dbReference>
<dbReference type="EMBL" id="AVCK01000012">
    <property type="protein sequence ID" value="KFN47156.1"/>
    <property type="molecule type" value="Genomic_DNA"/>
</dbReference>